<evidence type="ECO:0000259" key="14">
    <source>
        <dbReference type="Pfam" id="PF00689"/>
    </source>
</evidence>
<dbReference type="GO" id="GO:0012505">
    <property type="term" value="C:endomembrane system"/>
    <property type="evidence" value="ECO:0007669"/>
    <property type="project" value="UniProtKB-SubCell"/>
</dbReference>
<keyword evidence="12" id="KW-0106">Calcium</keyword>
<dbReference type="Gene3D" id="3.40.50.1000">
    <property type="entry name" value="HAD superfamily/HAD-like"/>
    <property type="match status" value="1"/>
</dbReference>
<dbReference type="AlphaFoldDB" id="A0AAD5U2A6"/>
<comment type="catalytic activity">
    <reaction evidence="12">
        <text>Ca(2+)(in) + ATP + H2O = Ca(2+)(out) + ADP + phosphate + H(+)</text>
        <dbReference type="Rhea" id="RHEA:18105"/>
        <dbReference type="ChEBI" id="CHEBI:15377"/>
        <dbReference type="ChEBI" id="CHEBI:15378"/>
        <dbReference type="ChEBI" id="CHEBI:29108"/>
        <dbReference type="ChEBI" id="CHEBI:30616"/>
        <dbReference type="ChEBI" id="CHEBI:43474"/>
        <dbReference type="ChEBI" id="CHEBI:456216"/>
        <dbReference type="EC" id="7.2.2.10"/>
    </reaction>
</comment>
<dbReference type="Pfam" id="PF00122">
    <property type="entry name" value="E1-E2_ATPase"/>
    <property type="match status" value="1"/>
</dbReference>
<dbReference type="EMBL" id="JADGJW010000318">
    <property type="protein sequence ID" value="KAJ3220038.1"/>
    <property type="molecule type" value="Genomic_DNA"/>
</dbReference>
<dbReference type="PRINTS" id="PR00120">
    <property type="entry name" value="HATPASE"/>
</dbReference>
<dbReference type="GO" id="GO:0006874">
    <property type="term" value="P:intracellular calcium ion homeostasis"/>
    <property type="evidence" value="ECO:0007669"/>
    <property type="project" value="TreeGrafter"/>
</dbReference>
<feature type="domain" description="P-type ATPase A" evidence="13">
    <location>
        <begin position="273"/>
        <end position="355"/>
    </location>
</feature>
<dbReference type="PRINTS" id="PR00119">
    <property type="entry name" value="CATATPASE"/>
</dbReference>
<keyword evidence="10 12" id="KW-0406">Ion transport</keyword>
<dbReference type="SUPFAM" id="SSF81660">
    <property type="entry name" value="Metal cation-transporting ATPase, ATP-binding domain N"/>
    <property type="match status" value="1"/>
</dbReference>
<comment type="subcellular location">
    <subcellularLocation>
        <location evidence="1">Endomembrane system</location>
        <topology evidence="1">Multi-pass membrane protein</topology>
    </subcellularLocation>
    <subcellularLocation>
        <location evidence="12">Membrane</location>
        <topology evidence="12">Multi-pass membrane protein</topology>
    </subcellularLocation>
</comment>
<dbReference type="Proteomes" id="UP001211065">
    <property type="component" value="Unassembled WGS sequence"/>
</dbReference>
<dbReference type="Pfam" id="PF13246">
    <property type="entry name" value="Cation_ATPase"/>
    <property type="match status" value="1"/>
</dbReference>
<keyword evidence="3 12" id="KW-0812">Transmembrane</keyword>
<keyword evidence="11 12" id="KW-0472">Membrane</keyword>
<dbReference type="SFLD" id="SFLDF00027">
    <property type="entry name" value="p-type_atpase"/>
    <property type="match status" value="1"/>
</dbReference>
<dbReference type="InterPro" id="IPR023298">
    <property type="entry name" value="ATPase_P-typ_TM_dom_sf"/>
</dbReference>
<keyword evidence="6 12" id="KW-0067">ATP-binding</keyword>
<name>A0AAD5U2A6_9FUNG</name>
<keyword evidence="2 12" id="KW-0813">Transport</keyword>
<evidence type="ECO:0000256" key="4">
    <source>
        <dbReference type="ARBA" id="ARBA00022723"/>
    </source>
</evidence>
<dbReference type="InterPro" id="IPR006068">
    <property type="entry name" value="ATPase_P-typ_cation-transptr_C"/>
</dbReference>
<gene>
    <name evidence="15" type="primary">ACA10_3</name>
    <name evidence="15" type="ORF">HK099_004482</name>
</gene>
<dbReference type="PANTHER" id="PTHR24093:SF369">
    <property type="entry name" value="CALCIUM-TRANSPORTING ATPASE"/>
    <property type="match status" value="1"/>
</dbReference>
<dbReference type="FunFam" id="3.40.50.1000:FF:000193">
    <property type="entry name" value="Plasma membrane calcium-transporting ATPase 2"/>
    <property type="match status" value="1"/>
</dbReference>
<comment type="similarity">
    <text evidence="12">Belongs to the cation transport ATPase (P-type) (TC 3.A.3) family.</text>
</comment>
<keyword evidence="9 12" id="KW-1133">Transmembrane helix</keyword>
<dbReference type="PROSITE" id="PS00154">
    <property type="entry name" value="ATPASE_E1_E2"/>
    <property type="match status" value="1"/>
</dbReference>
<dbReference type="SUPFAM" id="SSF81665">
    <property type="entry name" value="Calcium ATPase, transmembrane domain M"/>
    <property type="match status" value="1"/>
</dbReference>
<dbReference type="SFLD" id="SFLDG00002">
    <property type="entry name" value="C1.7:_P-type_atpase_like"/>
    <property type="match status" value="1"/>
</dbReference>
<feature type="domain" description="Cation-transporting P-type ATPase C-terminal" evidence="14">
    <location>
        <begin position="915"/>
        <end position="1020"/>
    </location>
</feature>
<accession>A0AAD5U2A6</accession>
<dbReference type="GO" id="GO:0046872">
    <property type="term" value="F:metal ion binding"/>
    <property type="evidence" value="ECO:0007669"/>
    <property type="project" value="UniProtKB-KW"/>
</dbReference>
<dbReference type="InterPro" id="IPR023299">
    <property type="entry name" value="ATPase_P-typ_cyto_dom_N"/>
</dbReference>
<keyword evidence="7" id="KW-0460">Magnesium</keyword>
<evidence type="ECO:0000313" key="16">
    <source>
        <dbReference type="Proteomes" id="UP001211065"/>
    </source>
</evidence>
<evidence type="ECO:0000256" key="9">
    <source>
        <dbReference type="ARBA" id="ARBA00022989"/>
    </source>
</evidence>
<dbReference type="NCBIfam" id="TIGR01517">
    <property type="entry name" value="ATPase-IIB_Ca"/>
    <property type="match status" value="1"/>
</dbReference>
<protein>
    <recommendedName>
        <fullName evidence="12">Calcium-transporting ATPase</fullName>
        <ecNumber evidence="12">7.2.2.10</ecNumber>
    </recommendedName>
</protein>
<dbReference type="InterPro" id="IPR008250">
    <property type="entry name" value="ATPase_P-typ_transduc_dom_A_sf"/>
</dbReference>
<dbReference type="GO" id="GO:0005524">
    <property type="term" value="F:ATP binding"/>
    <property type="evidence" value="ECO:0007669"/>
    <property type="project" value="UniProtKB-KW"/>
</dbReference>
<evidence type="ECO:0000256" key="1">
    <source>
        <dbReference type="ARBA" id="ARBA00004127"/>
    </source>
</evidence>
<dbReference type="Pfam" id="PF00689">
    <property type="entry name" value="Cation_ATPase_C"/>
    <property type="match status" value="1"/>
</dbReference>
<proteinExistence type="inferred from homology"/>
<dbReference type="InterPro" id="IPR001757">
    <property type="entry name" value="P_typ_ATPase"/>
</dbReference>
<keyword evidence="4" id="KW-0479">Metal-binding</keyword>
<dbReference type="InterPro" id="IPR059000">
    <property type="entry name" value="ATPase_P-type_domA"/>
</dbReference>
<dbReference type="EC" id="7.2.2.10" evidence="12"/>
<evidence type="ECO:0000256" key="2">
    <source>
        <dbReference type="ARBA" id="ARBA00022448"/>
    </source>
</evidence>
<keyword evidence="8" id="KW-1278">Translocase</keyword>
<evidence type="ECO:0000256" key="7">
    <source>
        <dbReference type="ARBA" id="ARBA00022842"/>
    </source>
</evidence>
<dbReference type="SUPFAM" id="SSF56784">
    <property type="entry name" value="HAD-like"/>
    <property type="match status" value="1"/>
</dbReference>
<dbReference type="Gene3D" id="1.20.1110.10">
    <property type="entry name" value="Calcium-transporting ATPase, transmembrane domain"/>
    <property type="match status" value="1"/>
</dbReference>
<organism evidence="15 16">
    <name type="scientific">Clydaea vesicula</name>
    <dbReference type="NCBI Taxonomy" id="447962"/>
    <lineage>
        <taxon>Eukaryota</taxon>
        <taxon>Fungi</taxon>
        <taxon>Fungi incertae sedis</taxon>
        <taxon>Chytridiomycota</taxon>
        <taxon>Chytridiomycota incertae sedis</taxon>
        <taxon>Chytridiomycetes</taxon>
        <taxon>Lobulomycetales</taxon>
        <taxon>Lobulomycetaceae</taxon>
        <taxon>Clydaea</taxon>
    </lineage>
</organism>
<keyword evidence="5 12" id="KW-0547">Nucleotide-binding</keyword>
<keyword evidence="12" id="KW-0109">Calcium transport</keyword>
<feature type="transmembrane region" description="Helical" evidence="12">
    <location>
        <begin position="234"/>
        <end position="254"/>
    </location>
</feature>
<evidence type="ECO:0000313" key="15">
    <source>
        <dbReference type="EMBL" id="KAJ3220038.1"/>
    </source>
</evidence>
<dbReference type="InterPro" id="IPR036412">
    <property type="entry name" value="HAD-like_sf"/>
</dbReference>
<dbReference type="InterPro" id="IPR044492">
    <property type="entry name" value="P_typ_ATPase_HD_dom"/>
</dbReference>
<feature type="transmembrane region" description="Helical" evidence="12">
    <location>
        <begin position="449"/>
        <end position="476"/>
    </location>
</feature>
<evidence type="ECO:0000256" key="12">
    <source>
        <dbReference type="RuleBase" id="RU361146"/>
    </source>
</evidence>
<dbReference type="NCBIfam" id="TIGR01494">
    <property type="entry name" value="ATPase_P-type"/>
    <property type="match status" value="2"/>
</dbReference>
<evidence type="ECO:0000256" key="8">
    <source>
        <dbReference type="ARBA" id="ARBA00022967"/>
    </source>
</evidence>
<evidence type="ECO:0000256" key="3">
    <source>
        <dbReference type="ARBA" id="ARBA00022692"/>
    </source>
</evidence>
<comment type="function">
    <text evidence="12">Catalyzes the hydrolysis of ATP coupled with the transport of calcium.</text>
</comment>
<reference evidence="15" key="1">
    <citation type="submission" date="2020-05" db="EMBL/GenBank/DDBJ databases">
        <title>Phylogenomic resolution of chytrid fungi.</title>
        <authorList>
            <person name="Stajich J.E."/>
            <person name="Amses K."/>
            <person name="Simmons R."/>
            <person name="Seto K."/>
            <person name="Myers J."/>
            <person name="Bonds A."/>
            <person name="Quandt C.A."/>
            <person name="Barry K."/>
            <person name="Liu P."/>
            <person name="Grigoriev I."/>
            <person name="Longcore J.E."/>
            <person name="James T.Y."/>
        </authorList>
    </citation>
    <scope>NUCLEOTIDE SEQUENCE</scope>
    <source>
        <strain evidence="15">JEL0476</strain>
    </source>
</reference>
<dbReference type="InterPro" id="IPR018303">
    <property type="entry name" value="ATPase_P-typ_P_site"/>
</dbReference>
<dbReference type="GO" id="GO:0005886">
    <property type="term" value="C:plasma membrane"/>
    <property type="evidence" value="ECO:0007669"/>
    <property type="project" value="TreeGrafter"/>
</dbReference>
<dbReference type="PANTHER" id="PTHR24093">
    <property type="entry name" value="CATION TRANSPORTING ATPASE"/>
    <property type="match status" value="1"/>
</dbReference>
<evidence type="ECO:0000256" key="11">
    <source>
        <dbReference type="ARBA" id="ARBA00023136"/>
    </source>
</evidence>
<dbReference type="Gene3D" id="2.70.150.10">
    <property type="entry name" value="Calcium-transporting ATPase, cytoplasmic transduction domain A"/>
    <property type="match status" value="1"/>
</dbReference>
<evidence type="ECO:0000256" key="10">
    <source>
        <dbReference type="ARBA" id="ARBA00023065"/>
    </source>
</evidence>
<evidence type="ECO:0000259" key="13">
    <source>
        <dbReference type="Pfam" id="PF00122"/>
    </source>
</evidence>
<feature type="transmembrane region" description="Helical" evidence="12">
    <location>
        <begin position="406"/>
        <end position="427"/>
    </location>
</feature>
<dbReference type="SUPFAM" id="SSF81653">
    <property type="entry name" value="Calcium ATPase, transduction domain A"/>
    <property type="match status" value="1"/>
</dbReference>
<dbReference type="SFLD" id="SFLDS00003">
    <property type="entry name" value="Haloacid_Dehalogenase"/>
    <property type="match status" value="1"/>
</dbReference>
<keyword evidence="16" id="KW-1185">Reference proteome</keyword>
<feature type="transmembrane region" description="Helical" evidence="12">
    <location>
        <begin position="210"/>
        <end position="228"/>
    </location>
</feature>
<evidence type="ECO:0000256" key="6">
    <source>
        <dbReference type="ARBA" id="ARBA00022840"/>
    </source>
</evidence>
<comment type="caution">
    <text evidence="12">Lacks conserved residue(s) required for the propagation of feature annotation.</text>
</comment>
<dbReference type="Gene3D" id="3.40.1110.10">
    <property type="entry name" value="Calcium-transporting ATPase, cytoplasmic domain N"/>
    <property type="match status" value="1"/>
</dbReference>
<evidence type="ECO:0000256" key="5">
    <source>
        <dbReference type="ARBA" id="ARBA00022741"/>
    </source>
</evidence>
<dbReference type="GO" id="GO:0005388">
    <property type="term" value="F:P-type calcium transporter activity"/>
    <property type="evidence" value="ECO:0007669"/>
    <property type="project" value="UniProtKB-EC"/>
</dbReference>
<dbReference type="InterPro" id="IPR006408">
    <property type="entry name" value="P-type_ATPase_IIB"/>
</dbReference>
<sequence>MTFMNKEKTISLDINEEKYISIDSASNNEGDENSKFFIQSLTEQLETFVEQPKYLEEKLKFKAPFLLNDEFGITLAELIGLISFENRFEKNQLSNLNSERFGGVEGIAYLLRSNLKAGLALNQSKNKWNSEISLQKLKQSRKCKNVSIFKKAYRRLLSKKETESNDELNALKGDVSDGFIRSETFGRNLIKIQKSKSLFRLLIESIRDDAILKVLIIGSVIALIVGEIEDPVNGWWDSFAILIAVFIVSSVNAVNNYTTDKKFKSLLMLQSAIKTKVIRDGRMDEISSWDLLVGDVVTLSLGDEIPGDGLYIRGENLMIDESPLTGENQAVRKSAEQVFLFSGCHVSEGSGFMLITSMNYFLYYLYLPNLGVGVNSTSGRIQQLLSERQKQLTPLQIRLEFLAKQIGIIGFVSAILTFVALIINWGVKFHYRSTMENAVIVVGEEISTILHFLIASVTILVVAIPEGLPISVTISLGFSMFEMMKDNCFVRQLHSSETMGAATCICLDKTGTLTENRMTVVKAVFGDRIYNGERSETGKNNEKEFHSKTVSDELNDLITENISSNSSCFLKREEGKKHATFVGSATEGSLLVFIEKLGNSYQDVRNNITRAENGVWQFDSNRKMMSTLIFPCIKPPTIDPGCEYKYTLHVKGASEIVLSLSTHFVDRSGTRVCEMSESDRARFLDIIKSWAAGGWRTLALAYRATNVHPNDELERHIRPEHDLILIGLIGIKDPVRKDVAKAVSECNRAGLSIRMVTGDNLLTASKIAQECGILKPGGIAIEGKRFRNLSREDKIKLLPHLQVIARSTPMDKFDLVTLLKECGEVVAVTGDGTNDAPALKAADVGFSMGLSGTQVAINASDIVLMDDNFISLVAAIKWGRNVLNSVRKFLQFQLSINLIVIVTTLFSSAVVGEPIINSASLLWVNLIMDSLGALALASEKPDDRILKQRPHKRFSKMLTENMKFYISIQTFFQASIIISAKFNLSSYVPILNKQVIDNGDSELYELELKKHVSTILVTTFTTKQ</sequence>
<dbReference type="GO" id="GO:0016887">
    <property type="term" value="F:ATP hydrolysis activity"/>
    <property type="evidence" value="ECO:0007669"/>
    <property type="project" value="InterPro"/>
</dbReference>
<dbReference type="InterPro" id="IPR023214">
    <property type="entry name" value="HAD_sf"/>
</dbReference>
<comment type="caution">
    <text evidence="15">The sequence shown here is derived from an EMBL/GenBank/DDBJ whole genome shotgun (WGS) entry which is preliminary data.</text>
</comment>